<name>A0A976QUY5_THEOR</name>
<evidence type="ECO:0000256" key="6">
    <source>
        <dbReference type="ARBA" id="ARBA00022857"/>
    </source>
</evidence>
<evidence type="ECO:0000256" key="3">
    <source>
        <dbReference type="ARBA" id="ARBA00022630"/>
    </source>
</evidence>
<feature type="domain" description="Sulfite reductase [NADPH] flavoprotein alpha-component-like FAD-binding" evidence="12">
    <location>
        <begin position="277"/>
        <end position="460"/>
    </location>
</feature>
<protein>
    <recommendedName>
        <fullName evidence="8">NADPH--hemoprotein reductase</fullName>
        <ecNumber evidence="8">1.6.2.4</ecNumber>
    </recommendedName>
</protein>
<dbReference type="InterPro" id="IPR003097">
    <property type="entry name" value="CysJ-like_FAD-binding"/>
</dbReference>
<dbReference type="GO" id="GO:0003958">
    <property type="term" value="F:NADPH-hemoprotein reductase activity"/>
    <property type="evidence" value="ECO:0007669"/>
    <property type="project" value="UniProtKB-EC"/>
</dbReference>
<dbReference type="Proteomes" id="UP000244811">
    <property type="component" value="Chromosome 3"/>
</dbReference>
<dbReference type="GO" id="GO:0050660">
    <property type="term" value="F:flavin adenine dinucleotide binding"/>
    <property type="evidence" value="ECO:0007669"/>
    <property type="project" value="TreeGrafter"/>
</dbReference>
<dbReference type="InterPro" id="IPR029039">
    <property type="entry name" value="Flavoprotein-like_sf"/>
</dbReference>
<dbReference type="AlphaFoldDB" id="A0A976QUY5"/>
<evidence type="ECO:0000256" key="4">
    <source>
        <dbReference type="ARBA" id="ARBA00022643"/>
    </source>
</evidence>
<dbReference type="SUPFAM" id="SSF52343">
    <property type="entry name" value="Ferredoxin reductase-like, C-terminal NADP-linked domain"/>
    <property type="match status" value="1"/>
</dbReference>
<dbReference type="Pfam" id="PF00667">
    <property type="entry name" value="FAD_binding_1"/>
    <property type="match status" value="1"/>
</dbReference>
<dbReference type="InterPro" id="IPR017938">
    <property type="entry name" value="Riboflavin_synthase-like_b-brl"/>
</dbReference>
<dbReference type="GO" id="GO:0005829">
    <property type="term" value="C:cytosol"/>
    <property type="evidence" value="ECO:0007669"/>
    <property type="project" value="TreeGrafter"/>
</dbReference>
<evidence type="ECO:0000259" key="12">
    <source>
        <dbReference type="Pfam" id="PF00667"/>
    </source>
</evidence>
<dbReference type="Gene3D" id="1.20.990.10">
    <property type="entry name" value="NADPH-cytochrome p450 Reductase, Chain A, domain 3"/>
    <property type="match status" value="1"/>
</dbReference>
<dbReference type="InterPro" id="IPR001094">
    <property type="entry name" value="Flavdoxin-like"/>
</dbReference>
<evidence type="ECO:0000256" key="9">
    <source>
        <dbReference type="SAM" id="MobiDB-lite"/>
    </source>
</evidence>
<dbReference type="PRINTS" id="PR00369">
    <property type="entry name" value="FLAVODOXIN"/>
</dbReference>
<comment type="cofactor">
    <cofactor evidence="1">
        <name>FMN</name>
        <dbReference type="ChEBI" id="CHEBI:58210"/>
    </cofactor>
</comment>
<proteinExistence type="predicted"/>
<dbReference type="SUPFAM" id="SSF52218">
    <property type="entry name" value="Flavoproteins"/>
    <property type="match status" value="1"/>
</dbReference>
<dbReference type="Gene3D" id="3.40.50.360">
    <property type="match status" value="1"/>
</dbReference>
<accession>A0A976QUY5</accession>
<dbReference type="Pfam" id="PF00175">
    <property type="entry name" value="NAD_binding_1"/>
    <property type="match status" value="1"/>
</dbReference>
<keyword evidence="4" id="KW-0288">FMN</keyword>
<dbReference type="EMBL" id="CP056070">
    <property type="protein sequence ID" value="UKK01538.2"/>
    <property type="molecule type" value="Genomic_DNA"/>
</dbReference>
<evidence type="ECO:0000256" key="7">
    <source>
        <dbReference type="ARBA" id="ARBA00023002"/>
    </source>
</evidence>
<feature type="domain" description="Oxidoreductase FAD/NAD(P)-binding" evidence="10">
    <location>
        <begin position="541"/>
        <end position="668"/>
    </location>
</feature>
<dbReference type="EC" id="1.6.2.4" evidence="8"/>
<sequence length="697" mass="81212">MNVELAGGFINLGLGFCTIIAHYLYNKNRNREEEEKNKENVEKNKKKEPGEEKEELVKRGDKRALKRCKIYYASQTGTAERYSRTLSQKLLKIANICEESPVNLQDYVEEDFTGEDSVLIFLIATHYDGLFPDNTSNFVKYIKRLVKNEVRLANLKYCIFGLGSSDYEYYNEAAKNLQKSLKDLGAEEFTPIYLCDELNGVGREFERWLEQLCKSLCKLYEIEYASLNLKSLKEQDYFKSWRYLCDLELRFVNISLESNFEPVPNDIICKQQYQCEEVKVIENVNLIPNTDQSVHHIEFDYEGDYNVSDTAYLLYRNPKHIVEFFMDRLNLTEEDLNKEITFVPRYGNVNEKMTFSPPFPIPTTIKDCLELYCDLTSLPSDDEIMKFCCFFKNKKDVERVTKLVRNEKMMKQIRDEVKMTLHEFILLFFPNVKFNLSGFLQLVPKQKPKPYTISSKPKTGVLTITVKLIEYNLHSLKTFYNVNVKRELFNESIAYNELIKRRIYKGNCSRYLCEMKKGDKIKLFVRTSLFANVNMNTPMLLIANGTGIAAFRGIWHSLKNTDNKTGNIVMDISADKTTAISNTDKTTAISNNNEVAMILGFRTINHVLYKNELEELSLQENMKILYAFSREQDKIYVQELVKKNLELIRGMVDKGGTICICGSRRMGNEIKLILKNYISTFDVEKLKTSNLFIEELW</sequence>
<feature type="region of interest" description="Disordered" evidence="9">
    <location>
        <begin position="31"/>
        <end position="58"/>
    </location>
</feature>
<keyword evidence="5" id="KW-0274">FAD</keyword>
<dbReference type="SUPFAM" id="SSF63380">
    <property type="entry name" value="Riboflavin synthase domain-like"/>
    <property type="match status" value="1"/>
</dbReference>
<evidence type="ECO:0000256" key="8">
    <source>
        <dbReference type="ARBA" id="ARBA00023797"/>
    </source>
</evidence>
<evidence type="ECO:0000313" key="14">
    <source>
        <dbReference type="Proteomes" id="UP000244811"/>
    </source>
</evidence>
<evidence type="ECO:0000256" key="1">
    <source>
        <dbReference type="ARBA" id="ARBA00001917"/>
    </source>
</evidence>
<comment type="cofactor">
    <cofactor evidence="2">
        <name>FAD</name>
        <dbReference type="ChEBI" id="CHEBI:57692"/>
    </cofactor>
</comment>
<dbReference type="GO" id="GO:0010181">
    <property type="term" value="F:FMN binding"/>
    <property type="evidence" value="ECO:0007669"/>
    <property type="project" value="InterPro"/>
</dbReference>
<organism evidence="13 14">
    <name type="scientific">Theileria orientalis</name>
    <dbReference type="NCBI Taxonomy" id="68886"/>
    <lineage>
        <taxon>Eukaryota</taxon>
        <taxon>Sar</taxon>
        <taxon>Alveolata</taxon>
        <taxon>Apicomplexa</taxon>
        <taxon>Aconoidasida</taxon>
        <taxon>Piroplasmida</taxon>
        <taxon>Theileriidae</taxon>
        <taxon>Theileria</taxon>
    </lineage>
</organism>
<dbReference type="PANTHER" id="PTHR19384:SF17">
    <property type="entry name" value="NADPH--CYTOCHROME P450 REDUCTASE"/>
    <property type="match status" value="1"/>
</dbReference>
<dbReference type="InterPro" id="IPR039261">
    <property type="entry name" value="FNR_nucleotide-bd"/>
</dbReference>
<keyword evidence="6" id="KW-0521">NADP</keyword>
<dbReference type="Pfam" id="PF00258">
    <property type="entry name" value="Flavodoxin_1"/>
    <property type="match status" value="1"/>
</dbReference>
<evidence type="ECO:0000259" key="11">
    <source>
        <dbReference type="Pfam" id="PF00258"/>
    </source>
</evidence>
<reference evidence="13" key="1">
    <citation type="submission" date="2022-07" db="EMBL/GenBank/DDBJ databases">
        <title>Evaluation of T. orientalis genome assembly methods using nanopore sequencing and analysis of variation between genomes.</title>
        <authorList>
            <person name="Yam J."/>
            <person name="Micallef M.L."/>
            <person name="Liu M."/>
            <person name="Djordjevic S.P."/>
            <person name="Bogema D.R."/>
            <person name="Jenkins C."/>
        </authorList>
    </citation>
    <scope>NUCLEOTIDE SEQUENCE</scope>
    <source>
        <strain evidence="13">Goon Nure</strain>
    </source>
</reference>
<dbReference type="Gene3D" id="3.40.50.80">
    <property type="entry name" value="Nucleotide-binding domain of ferredoxin-NADP reductase (FNR) module"/>
    <property type="match status" value="1"/>
</dbReference>
<dbReference type="InterPro" id="IPR008254">
    <property type="entry name" value="Flavodoxin/NO_synth"/>
</dbReference>
<feature type="domain" description="Flavodoxin-like" evidence="11">
    <location>
        <begin position="70"/>
        <end position="200"/>
    </location>
</feature>
<evidence type="ECO:0000256" key="2">
    <source>
        <dbReference type="ARBA" id="ARBA00001974"/>
    </source>
</evidence>
<dbReference type="PANTHER" id="PTHR19384">
    <property type="entry name" value="NITRIC OXIDE SYNTHASE-RELATED"/>
    <property type="match status" value="1"/>
</dbReference>
<dbReference type="InterPro" id="IPR023173">
    <property type="entry name" value="NADPH_Cyt_P450_Rdtase_alpha"/>
</dbReference>
<evidence type="ECO:0000256" key="5">
    <source>
        <dbReference type="ARBA" id="ARBA00022827"/>
    </source>
</evidence>
<dbReference type="Gene3D" id="2.40.30.10">
    <property type="entry name" value="Translation factors"/>
    <property type="match status" value="1"/>
</dbReference>
<evidence type="ECO:0000313" key="13">
    <source>
        <dbReference type="EMBL" id="UKK01538.2"/>
    </source>
</evidence>
<evidence type="ECO:0000259" key="10">
    <source>
        <dbReference type="Pfam" id="PF00175"/>
    </source>
</evidence>
<dbReference type="InterPro" id="IPR001433">
    <property type="entry name" value="OxRdtase_FAD/NAD-bd"/>
</dbReference>
<keyword evidence="3" id="KW-0285">Flavoprotein</keyword>
<keyword evidence="7 13" id="KW-0560">Oxidoreductase</keyword>
<gene>
    <name evidence="13" type="ORF">MACK_002355</name>
</gene>